<name>A0ABN3CKT2_9ACTN</name>
<evidence type="ECO:0000313" key="2">
    <source>
        <dbReference type="EMBL" id="GAA2209990.1"/>
    </source>
</evidence>
<reference evidence="2 3" key="1">
    <citation type="journal article" date="2019" name="Int. J. Syst. Evol. Microbiol.">
        <title>The Global Catalogue of Microorganisms (GCM) 10K type strain sequencing project: providing services to taxonomists for standard genome sequencing and annotation.</title>
        <authorList>
            <consortium name="The Broad Institute Genomics Platform"/>
            <consortium name="The Broad Institute Genome Sequencing Center for Infectious Disease"/>
            <person name="Wu L."/>
            <person name="Ma J."/>
        </authorList>
    </citation>
    <scope>NUCLEOTIDE SEQUENCE [LARGE SCALE GENOMIC DNA]</scope>
    <source>
        <strain evidence="2 3">JCM 16114</strain>
    </source>
</reference>
<dbReference type="Pfam" id="PF12476">
    <property type="entry name" value="DUF3696"/>
    <property type="match status" value="1"/>
</dbReference>
<accession>A0ABN3CKT2</accession>
<keyword evidence="3" id="KW-1185">Reference proteome</keyword>
<organism evidence="2 3">
    <name type="scientific">Nonomuraea monospora</name>
    <dbReference type="NCBI Taxonomy" id="568818"/>
    <lineage>
        <taxon>Bacteria</taxon>
        <taxon>Bacillati</taxon>
        <taxon>Actinomycetota</taxon>
        <taxon>Actinomycetes</taxon>
        <taxon>Streptosporangiales</taxon>
        <taxon>Streptosporangiaceae</taxon>
        <taxon>Nonomuraea</taxon>
    </lineage>
</organism>
<proteinExistence type="predicted"/>
<feature type="domain" description="DUF3696" evidence="1">
    <location>
        <begin position="14"/>
        <end position="62"/>
    </location>
</feature>
<gene>
    <name evidence="2" type="ORF">GCM10009850_054490</name>
</gene>
<dbReference type="Proteomes" id="UP001499843">
    <property type="component" value="Unassembled WGS sequence"/>
</dbReference>
<evidence type="ECO:0000259" key="1">
    <source>
        <dbReference type="Pfam" id="PF12476"/>
    </source>
</evidence>
<dbReference type="EMBL" id="BAAAQX010000014">
    <property type="protein sequence ID" value="GAA2209990.1"/>
    <property type="molecule type" value="Genomic_DNA"/>
</dbReference>
<comment type="caution">
    <text evidence="2">The sequence shown here is derived from an EMBL/GenBank/DDBJ whole genome shotgun (WGS) entry which is preliminary data.</text>
</comment>
<dbReference type="InterPro" id="IPR022532">
    <property type="entry name" value="DUF3696"/>
</dbReference>
<evidence type="ECO:0000313" key="3">
    <source>
        <dbReference type="Proteomes" id="UP001499843"/>
    </source>
</evidence>
<protein>
    <recommendedName>
        <fullName evidence="1">DUF3696 domain-containing protein</fullName>
    </recommendedName>
</protein>
<sequence>MLLRLRRRIAEGRISSDDVAIHFVDHSAGSSQVRRINIDDLGNLDYWPNGVFSEDFEETKKLAEAQFARERHES</sequence>